<dbReference type="HOGENOM" id="CLU_2334090_0_0_1"/>
<dbReference type="GO" id="GO:0097367">
    <property type="term" value="F:carbohydrate derivative binding"/>
    <property type="evidence" value="ECO:0007669"/>
    <property type="project" value="InterPro"/>
</dbReference>
<evidence type="ECO:0000313" key="2">
    <source>
        <dbReference type="Proteomes" id="UP000030671"/>
    </source>
</evidence>
<sequence>LYDTEKDQLILNDLFAADLSHFSRFSKEYTAASDPTNNFLLDYSKSRITQPIFVTLFNLIRKASVEQVHGKVFIGEHLNTSEDTQETIRA</sequence>
<dbReference type="Proteomes" id="UP000030671">
    <property type="component" value="Unassembled WGS sequence"/>
</dbReference>
<dbReference type="GeneID" id="20671673"/>
<gene>
    <name evidence="1" type="ORF">HETIRDRAFT_331629</name>
</gene>
<dbReference type="OrthoDB" id="5831190at2759"/>
<proteinExistence type="predicted"/>
<dbReference type="Gene3D" id="3.40.50.10490">
    <property type="entry name" value="Glucose-6-phosphate isomerase like protein, domain 1"/>
    <property type="match status" value="1"/>
</dbReference>
<dbReference type="KEGG" id="hir:HETIRDRAFT_331629"/>
<dbReference type="RefSeq" id="XP_009552547.1">
    <property type="nucleotide sequence ID" value="XM_009554252.1"/>
</dbReference>
<evidence type="ECO:0000313" key="1">
    <source>
        <dbReference type="EMBL" id="ETW75095.1"/>
    </source>
</evidence>
<name>W4JPT4_HETIT</name>
<feature type="non-terminal residue" evidence="1">
    <location>
        <position position="1"/>
    </location>
</feature>
<reference evidence="1 2" key="1">
    <citation type="journal article" date="2012" name="New Phytol.">
        <title>Insight into trade-off between wood decay and parasitism from the genome of a fungal forest pathogen.</title>
        <authorList>
            <person name="Olson A."/>
            <person name="Aerts A."/>
            <person name="Asiegbu F."/>
            <person name="Belbahri L."/>
            <person name="Bouzid O."/>
            <person name="Broberg A."/>
            <person name="Canback B."/>
            <person name="Coutinho P.M."/>
            <person name="Cullen D."/>
            <person name="Dalman K."/>
            <person name="Deflorio G."/>
            <person name="van Diepen L.T."/>
            <person name="Dunand C."/>
            <person name="Duplessis S."/>
            <person name="Durling M."/>
            <person name="Gonthier P."/>
            <person name="Grimwood J."/>
            <person name="Fossdal C.G."/>
            <person name="Hansson D."/>
            <person name="Henrissat B."/>
            <person name="Hietala A."/>
            <person name="Himmelstrand K."/>
            <person name="Hoffmeister D."/>
            <person name="Hogberg N."/>
            <person name="James T.Y."/>
            <person name="Karlsson M."/>
            <person name="Kohler A."/>
            <person name="Kues U."/>
            <person name="Lee Y.H."/>
            <person name="Lin Y.C."/>
            <person name="Lind M."/>
            <person name="Lindquist E."/>
            <person name="Lombard V."/>
            <person name="Lucas S."/>
            <person name="Lunden K."/>
            <person name="Morin E."/>
            <person name="Murat C."/>
            <person name="Park J."/>
            <person name="Raffaello T."/>
            <person name="Rouze P."/>
            <person name="Salamov A."/>
            <person name="Schmutz J."/>
            <person name="Solheim H."/>
            <person name="Stahlberg J."/>
            <person name="Velez H."/>
            <person name="de Vries R.P."/>
            <person name="Wiebenga A."/>
            <person name="Woodward S."/>
            <person name="Yakovlev I."/>
            <person name="Garbelotto M."/>
            <person name="Martin F."/>
            <person name="Grigoriev I.V."/>
            <person name="Stenlid J."/>
        </authorList>
    </citation>
    <scope>NUCLEOTIDE SEQUENCE [LARGE SCALE GENOMIC DNA]</scope>
    <source>
        <strain evidence="1 2">TC 32-1</strain>
    </source>
</reference>
<dbReference type="AlphaFoldDB" id="W4JPT4"/>
<dbReference type="SUPFAM" id="SSF53697">
    <property type="entry name" value="SIS domain"/>
    <property type="match status" value="1"/>
</dbReference>
<dbReference type="EMBL" id="KI925466">
    <property type="protein sequence ID" value="ETW75095.1"/>
    <property type="molecule type" value="Genomic_DNA"/>
</dbReference>
<dbReference type="InParanoid" id="W4JPT4"/>
<organism evidence="1 2">
    <name type="scientific">Heterobasidion irregulare (strain TC 32-1)</name>
    <dbReference type="NCBI Taxonomy" id="747525"/>
    <lineage>
        <taxon>Eukaryota</taxon>
        <taxon>Fungi</taxon>
        <taxon>Dikarya</taxon>
        <taxon>Basidiomycota</taxon>
        <taxon>Agaricomycotina</taxon>
        <taxon>Agaricomycetes</taxon>
        <taxon>Russulales</taxon>
        <taxon>Bondarzewiaceae</taxon>
        <taxon>Heterobasidion</taxon>
        <taxon>Heterobasidion annosum species complex</taxon>
    </lineage>
</organism>
<keyword evidence="2" id="KW-1185">Reference proteome</keyword>
<dbReference type="GO" id="GO:1901135">
    <property type="term" value="P:carbohydrate derivative metabolic process"/>
    <property type="evidence" value="ECO:0007669"/>
    <property type="project" value="InterPro"/>
</dbReference>
<protein>
    <submittedName>
        <fullName evidence="1">Uncharacterized protein</fullName>
    </submittedName>
</protein>
<accession>W4JPT4</accession>
<dbReference type="STRING" id="747525.W4JPT4"/>
<dbReference type="InterPro" id="IPR046348">
    <property type="entry name" value="SIS_dom_sf"/>
</dbReference>